<sequence length="121" mass="13532">MCGNGVRCLAKFISELENFQGKQRFTFQTGAGLIVPEVQEDGRAKVDMGEPILKSLDVPTRLSPNKDQAVVESELVVDGVTWNVTCVSMGNPHCVTFRTKEGQWVNREILKLPNYDFIIKC</sequence>
<evidence type="ECO:0000313" key="4">
    <source>
        <dbReference type="Proteomes" id="UP000593562"/>
    </source>
</evidence>
<dbReference type="PANTHER" id="PTHR31689:SF0">
    <property type="entry name" value="DIAMINOPIMELATE EPIMERASE"/>
    <property type="match status" value="1"/>
</dbReference>
<dbReference type="SUPFAM" id="SSF54506">
    <property type="entry name" value="Diaminopimelate epimerase-like"/>
    <property type="match status" value="2"/>
</dbReference>
<accession>A0A7J7DX69</accession>
<dbReference type="GO" id="GO:0009089">
    <property type="term" value="P:lysine biosynthetic process via diaminopimelate"/>
    <property type="evidence" value="ECO:0007669"/>
    <property type="project" value="InterPro"/>
</dbReference>
<keyword evidence="2" id="KW-0413">Isomerase</keyword>
<evidence type="ECO:0000256" key="2">
    <source>
        <dbReference type="ARBA" id="ARBA00023235"/>
    </source>
</evidence>
<comment type="similarity">
    <text evidence="1">Belongs to the diaminopimelate epimerase family.</text>
</comment>
<keyword evidence="4" id="KW-1185">Reference proteome</keyword>
<dbReference type="InterPro" id="IPR001653">
    <property type="entry name" value="DAP_epimerase_DapF"/>
</dbReference>
<evidence type="ECO:0000256" key="1">
    <source>
        <dbReference type="ARBA" id="ARBA00010219"/>
    </source>
</evidence>
<dbReference type="EMBL" id="JAAARO010000003">
    <property type="protein sequence ID" value="KAF5750972.1"/>
    <property type="molecule type" value="Genomic_DNA"/>
</dbReference>
<protein>
    <recommendedName>
        <fullName evidence="5">Diaminopimelate epimerase</fullName>
    </recommendedName>
</protein>
<organism evidence="3 4">
    <name type="scientific">Tripterygium wilfordii</name>
    <name type="common">Thunder God vine</name>
    <dbReference type="NCBI Taxonomy" id="458696"/>
    <lineage>
        <taxon>Eukaryota</taxon>
        <taxon>Viridiplantae</taxon>
        <taxon>Streptophyta</taxon>
        <taxon>Embryophyta</taxon>
        <taxon>Tracheophyta</taxon>
        <taxon>Spermatophyta</taxon>
        <taxon>Magnoliopsida</taxon>
        <taxon>eudicotyledons</taxon>
        <taxon>Gunneridae</taxon>
        <taxon>Pentapetalae</taxon>
        <taxon>rosids</taxon>
        <taxon>fabids</taxon>
        <taxon>Celastrales</taxon>
        <taxon>Celastraceae</taxon>
        <taxon>Tripterygium</taxon>
    </lineage>
</organism>
<name>A0A7J7DX69_TRIWF</name>
<dbReference type="Gene3D" id="3.10.310.10">
    <property type="entry name" value="Diaminopimelate Epimerase, Chain A, domain 1"/>
    <property type="match status" value="2"/>
</dbReference>
<dbReference type="InParanoid" id="A0A7J7DX69"/>
<dbReference type="PANTHER" id="PTHR31689">
    <property type="entry name" value="DIAMINOPIMELATE EPIMERASE, CHLOROPLASTIC"/>
    <property type="match status" value="1"/>
</dbReference>
<evidence type="ECO:0008006" key="5">
    <source>
        <dbReference type="Google" id="ProtNLM"/>
    </source>
</evidence>
<evidence type="ECO:0000313" key="3">
    <source>
        <dbReference type="EMBL" id="KAF5750972.1"/>
    </source>
</evidence>
<gene>
    <name evidence="3" type="ORF">HS088_TW03G01313</name>
</gene>
<dbReference type="AlphaFoldDB" id="A0A7J7DX69"/>
<dbReference type="GO" id="GO:0005829">
    <property type="term" value="C:cytosol"/>
    <property type="evidence" value="ECO:0007669"/>
    <property type="project" value="TreeGrafter"/>
</dbReference>
<dbReference type="GO" id="GO:0008837">
    <property type="term" value="F:diaminopimelate epimerase activity"/>
    <property type="evidence" value="ECO:0007669"/>
    <property type="project" value="InterPro"/>
</dbReference>
<reference evidence="3 4" key="1">
    <citation type="journal article" date="2020" name="Nat. Commun.">
        <title>Genome of Tripterygium wilfordii and identification of cytochrome P450 involved in triptolide biosynthesis.</title>
        <authorList>
            <person name="Tu L."/>
            <person name="Su P."/>
            <person name="Zhang Z."/>
            <person name="Gao L."/>
            <person name="Wang J."/>
            <person name="Hu T."/>
            <person name="Zhou J."/>
            <person name="Zhang Y."/>
            <person name="Zhao Y."/>
            <person name="Liu Y."/>
            <person name="Song Y."/>
            <person name="Tong Y."/>
            <person name="Lu Y."/>
            <person name="Yang J."/>
            <person name="Xu C."/>
            <person name="Jia M."/>
            <person name="Peters R.J."/>
            <person name="Huang L."/>
            <person name="Gao W."/>
        </authorList>
    </citation>
    <scope>NUCLEOTIDE SEQUENCE [LARGE SCALE GENOMIC DNA]</scope>
    <source>
        <strain evidence="4">cv. XIE 37</strain>
        <tissue evidence="3">Leaf</tissue>
    </source>
</reference>
<comment type="caution">
    <text evidence="3">The sequence shown here is derived from an EMBL/GenBank/DDBJ whole genome shotgun (WGS) entry which is preliminary data.</text>
</comment>
<proteinExistence type="inferred from homology"/>
<dbReference type="Proteomes" id="UP000593562">
    <property type="component" value="Unassembled WGS sequence"/>
</dbReference>